<evidence type="ECO:0008006" key="4">
    <source>
        <dbReference type="Google" id="ProtNLM"/>
    </source>
</evidence>
<dbReference type="Gene3D" id="3.30.1330.60">
    <property type="entry name" value="OmpA-like domain"/>
    <property type="match status" value="1"/>
</dbReference>
<evidence type="ECO:0000313" key="3">
    <source>
        <dbReference type="Proteomes" id="UP000000798"/>
    </source>
</evidence>
<feature type="chain" id="PRO_5004159427" description="OmpA-like domain-containing protein" evidence="1">
    <location>
        <begin position="20"/>
        <end position="248"/>
    </location>
</feature>
<dbReference type="EnsemblBacteria" id="AAC06530">
    <property type="protein sequence ID" value="AAC06530"/>
    <property type="gene ID" value="aq_182"/>
</dbReference>
<dbReference type="PIR" id="D70317">
    <property type="entry name" value="D70317"/>
</dbReference>
<reference evidence="2 3" key="1">
    <citation type="journal article" date="1998" name="Nature">
        <title>The complete genome of the hyperthermophilic bacterium Aquifex aeolicus.</title>
        <authorList>
            <person name="Deckert G."/>
            <person name="Warren P.V."/>
            <person name="Gaasterland T."/>
            <person name="Young W.G."/>
            <person name="Lenox A.L."/>
            <person name="Graham D.E."/>
            <person name="Overbeek R."/>
            <person name="Snead M.A."/>
            <person name="Keller M."/>
            <person name="Aujay M."/>
            <person name="Huber R."/>
            <person name="Feldman R.A."/>
            <person name="Short J.M."/>
            <person name="Olson G.J."/>
            <person name="Swanson R.V."/>
        </authorList>
    </citation>
    <scope>NUCLEOTIDE SEQUENCE [LARGE SCALE GENOMIC DNA]</scope>
    <source>
        <strain evidence="2 3">VF5</strain>
    </source>
</reference>
<evidence type="ECO:0000256" key="1">
    <source>
        <dbReference type="SAM" id="SignalP"/>
    </source>
</evidence>
<dbReference type="InterPro" id="IPR036737">
    <property type="entry name" value="OmpA-like_sf"/>
</dbReference>
<dbReference type="EMBL" id="AE000657">
    <property type="protein sequence ID" value="AAC06530.1"/>
    <property type="molecule type" value="Genomic_DNA"/>
</dbReference>
<keyword evidence="3" id="KW-1185">Reference proteome</keyword>
<protein>
    <recommendedName>
        <fullName evidence="4">OmpA-like domain-containing protein</fullName>
    </recommendedName>
</protein>
<evidence type="ECO:0000313" key="2">
    <source>
        <dbReference type="EMBL" id="AAC06530.1"/>
    </source>
</evidence>
<proteinExistence type="predicted"/>
<dbReference type="HOGENOM" id="CLU_1118361_0_0_0"/>
<name>O66568_AQUAE</name>
<dbReference type="STRING" id="224324.aq_182"/>
<sequence>MYKTLIFLLVLLTSLSFSVCPTQVFLKYKVSDKSGKYFRRTDVILYTNIKVKGEKMKNVEADIRVTKGKSAVIEITPKVDLNEDILLVIPVKSDLPEVANIEELEGNVKKNYIAYPVDIGKDYVKFPITSFKKEKQIKVILETQDIGNPYFEKMKNSEIKESLKITYSIYFGYAKVKTEDKNLEYLKDLISKLEKSGLLQKVEFIGFADANSKNPERNAEIAKKRALFVLEEVLGKEALKCVSQEVSR</sequence>
<dbReference type="InParanoid" id="O66568"/>
<dbReference type="Proteomes" id="UP000000798">
    <property type="component" value="Chromosome"/>
</dbReference>
<feature type="signal peptide" evidence="1">
    <location>
        <begin position="1"/>
        <end position="19"/>
    </location>
</feature>
<dbReference type="PATRIC" id="fig|224324.8.peg.158"/>
<gene>
    <name evidence="2" type="ordered locus">aq_182</name>
</gene>
<dbReference type="AlphaFoldDB" id="O66568"/>
<dbReference type="KEGG" id="aae:aq_182"/>
<accession>O66568</accession>
<organism evidence="2 3">
    <name type="scientific">Aquifex aeolicus (strain VF5)</name>
    <dbReference type="NCBI Taxonomy" id="224324"/>
    <lineage>
        <taxon>Bacteria</taxon>
        <taxon>Pseudomonadati</taxon>
        <taxon>Aquificota</taxon>
        <taxon>Aquificia</taxon>
        <taxon>Aquificales</taxon>
        <taxon>Aquificaceae</taxon>
        <taxon>Aquifex</taxon>
    </lineage>
</organism>
<keyword evidence="1" id="KW-0732">Signal</keyword>